<dbReference type="OrthoDB" id="5559380at2759"/>
<dbReference type="GO" id="GO:0005816">
    <property type="term" value="C:spindle pole body"/>
    <property type="evidence" value="ECO:0007669"/>
    <property type="project" value="TreeGrafter"/>
</dbReference>
<feature type="compositionally biased region" description="Low complexity" evidence="2">
    <location>
        <begin position="867"/>
        <end position="886"/>
    </location>
</feature>
<feature type="coiled-coil region" evidence="1">
    <location>
        <begin position="632"/>
        <end position="659"/>
    </location>
</feature>
<dbReference type="GO" id="GO:0031578">
    <property type="term" value="P:mitotic spindle orientation checkpoint signaling"/>
    <property type="evidence" value="ECO:0007669"/>
    <property type="project" value="TreeGrafter"/>
</dbReference>
<comment type="caution">
    <text evidence="3">The sequence shown here is derived from an EMBL/GenBank/DDBJ whole genome shotgun (WGS) entry which is preliminary data.</text>
</comment>
<proteinExistence type="predicted"/>
<feature type="region of interest" description="Disordered" evidence="2">
    <location>
        <begin position="958"/>
        <end position="977"/>
    </location>
</feature>
<sequence length="1087" mass="117010">MSIVASGVMEGAAALALNQEGAAAAAAALANKGDQGQHHLDVAAARQREQQLRLQDARNALVLSPGAASDISPFPLLPGTSPAGRDELHTNSPSPPNTPALSRSTTIVTTTTRSNSAGSSRSSSGAVNHDRASPHAHSQPPPHQHQSSQQHPTPSSGVRKTSPGLAARLKALGFGPSKQFSSPSPSPSPSKHGPVGRLDEQHLRQLDQNHQANSITSVISRRGRPWKGAGASASVASTSPSSAARSVAAAESPQLPEIGTSEPLAMDTQKYRLPDHTNGNGTKVTLDTRREHIERSLGAALSLDAMPPPPPPPKDTPPLGTTNGFDSVTSPPLHNPALSSYFTPGHNRPVSVYTLSRASFANQLAQLTSLSLPDADSLSNKVSSIPTAHVAAKALINASEQIRSWITKAQEVIGGLDSDDDVEWAAAGGREGLEEVENAITRFEDLINAYIGAIEELQRRSDVAKVPSDDLRKAVAQMDSIMDEWAHVRATLTSVRVQVELAMEWEELWNTVLGDIQGELDELSRLVFEMEERRHQGAVAAASADNVDIGHLQTMVEDSPPPASRLQASHRFSLGLPMSPSSPGTTSSLTQDDSSLLALFARMQPLRASLDFLPMRLSTFEARAEKSFPTACEELEMRREALDASYKKLERDAEWLRKELGEDRWVIVFRGAGRQALKMQESVQRSLLKLSEAVEAEGHLQMPPTMLKRMESYEAKKTHYGPAIERVISIIDRGVKERLTVNGEILRLHHDVQSRWESLRAQMREMDAVVDDIQADRKDRQLRDSVSSMLSNDRSTVASGRDSPGSSPPSSVIMTSLGFDPQTPLPRSKGRSPSRAAGSNGANGPPSAGRRQSSLPAPVYMGRRTGSRLSTIASSATATPGTTAKPPGRPSLPASDRPGWKFATNTSDVDTGHNFKPLSLTTPSPYARATPTTGHRSVSATTPSSASRLPTLRTMFSRATSASPGVEDSPSRGGQSRLALRERLTSPGPYSQQTLTKPRLTTQASMSALSSHRKVSLRDREAEPIPEAYHTPRPATSFASRHRRTTLGKTEETNGRSSPQIPIPASTRSSARKTILEPKDLKPRWRH</sequence>
<organism evidence="3 4">
    <name type="scientific">Moelleriella libera RCEF 2490</name>
    <dbReference type="NCBI Taxonomy" id="1081109"/>
    <lineage>
        <taxon>Eukaryota</taxon>
        <taxon>Fungi</taxon>
        <taxon>Dikarya</taxon>
        <taxon>Ascomycota</taxon>
        <taxon>Pezizomycotina</taxon>
        <taxon>Sordariomycetes</taxon>
        <taxon>Hypocreomycetidae</taxon>
        <taxon>Hypocreales</taxon>
        <taxon>Clavicipitaceae</taxon>
        <taxon>Moelleriella</taxon>
    </lineage>
</organism>
<dbReference type="PANTHER" id="PTHR37271:SF1">
    <property type="entry name" value="KARYOGAMY PROTEIN KAR9"/>
    <property type="match status" value="1"/>
</dbReference>
<evidence type="ECO:0000256" key="2">
    <source>
        <dbReference type="SAM" id="MobiDB-lite"/>
    </source>
</evidence>
<feature type="compositionally biased region" description="Polar residues" evidence="2">
    <location>
        <begin position="319"/>
        <end position="332"/>
    </location>
</feature>
<dbReference type="Pfam" id="PF08580">
    <property type="entry name" value="KAR9"/>
    <property type="match status" value="1"/>
</dbReference>
<dbReference type="AlphaFoldDB" id="A0A166V0D1"/>
<keyword evidence="1" id="KW-0175">Coiled coil</keyword>
<gene>
    <name evidence="3" type="ORF">AAL_00629</name>
</gene>
<feature type="region of interest" description="Disordered" evidence="2">
    <location>
        <begin position="301"/>
        <end position="332"/>
    </location>
</feature>
<feature type="region of interest" description="Disordered" evidence="2">
    <location>
        <begin position="174"/>
        <end position="264"/>
    </location>
</feature>
<feature type="region of interest" description="Disordered" evidence="2">
    <location>
        <begin position="777"/>
        <end position="946"/>
    </location>
</feature>
<dbReference type="GO" id="GO:0043332">
    <property type="term" value="C:mating projection tip"/>
    <property type="evidence" value="ECO:0007669"/>
    <property type="project" value="TreeGrafter"/>
</dbReference>
<feature type="compositionally biased region" description="Low complexity" evidence="2">
    <location>
        <begin position="229"/>
        <end position="252"/>
    </location>
</feature>
<dbReference type="GO" id="GO:0051293">
    <property type="term" value="P:establishment of spindle localization"/>
    <property type="evidence" value="ECO:0007669"/>
    <property type="project" value="TreeGrafter"/>
</dbReference>
<evidence type="ECO:0000256" key="1">
    <source>
        <dbReference type="SAM" id="Coils"/>
    </source>
</evidence>
<feature type="compositionally biased region" description="Pro residues" evidence="2">
    <location>
        <begin position="306"/>
        <end position="316"/>
    </location>
</feature>
<feature type="compositionally biased region" description="Polar residues" evidence="2">
    <location>
        <begin position="208"/>
        <end position="219"/>
    </location>
</feature>
<evidence type="ECO:0000313" key="4">
    <source>
        <dbReference type="Proteomes" id="UP000078544"/>
    </source>
</evidence>
<dbReference type="GO" id="GO:0005938">
    <property type="term" value="C:cell cortex"/>
    <property type="evidence" value="ECO:0007669"/>
    <property type="project" value="TreeGrafter"/>
</dbReference>
<dbReference type="GO" id="GO:0030473">
    <property type="term" value="P:nuclear migration along microtubule"/>
    <property type="evidence" value="ECO:0007669"/>
    <property type="project" value="TreeGrafter"/>
</dbReference>
<feature type="compositionally biased region" description="Polar residues" evidence="2">
    <location>
        <begin position="919"/>
        <end position="946"/>
    </location>
</feature>
<feature type="compositionally biased region" description="Low complexity" evidence="2">
    <location>
        <begin position="144"/>
        <end position="156"/>
    </location>
</feature>
<name>A0A166V0D1_9HYPO</name>
<feature type="compositionally biased region" description="Basic and acidic residues" evidence="2">
    <location>
        <begin position="1074"/>
        <end position="1087"/>
    </location>
</feature>
<dbReference type="EMBL" id="AZGY01000001">
    <property type="protein sequence ID" value="OAA33164.1"/>
    <property type="molecule type" value="Genomic_DNA"/>
</dbReference>
<accession>A0A166V0D1</accession>
<evidence type="ECO:0000313" key="3">
    <source>
        <dbReference type="EMBL" id="OAA33164.1"/>
    </source>
</evidence>
<dbReference type="InterPro" id="IPR013889">
    <property type="entry name" value="Karyogamy_KAR9"/>
</dbReference>
<feature type="compositionally biased region" description="Basic and acidic residues" evidence="2">
    <location>
        <begin position="197"/>
        <end position="207"/>
    </location>
</feature>
<feature type="compositionally biased region" description="Polar residues" evidence="2">
    <location>
        <begin position="784"/>
        <end position="798"/>
    </location>
</feature>
<feature type="region of interest" description="Disordered" evidence="2">
    <location>
        <begin position="982"/>
        <end position="1087"/>
    </location>
</feature>
<reference evidence="3 4" key="1">
    <citation type="journal article" date="2016" name="Genome Biol. Evol.">
        <title>Divergent and convergent evolution of fungal pathogenicity.</title>
        <authorList>
            <person name="Shang Y."/>
            <person name="Xiao G."/>
            <person name="Zheng P."/>
            <person name="Cen K."/>
            <person name="Zhan S."/>
            <person name="Wang C."/>
        </authorList>
    </citation>
    <scope>NUCLEOTIDE SEQUENCE [LARGE SCALE GENOMIC DNA]</scope>
    <source>
        <strain evidence="3 4">RCEF 2490</strain>
    </source>
</reference>
<dbReference type="Proteomes" id="UP000078544">
    <property type="component" value="Unassembled WGS sequence"/>
</dbReference>
<feature type="compositionally biased region" description="Polar residues" evidence="2">
    <location>
        <begin position="988"/>
        <end position="1010"/>
    </location>
</feature>
<protein>
    <submittedName>
        <fullName evidence="3">Karyogamy protein, KAR9</fullName>
    </submittedName>
</protein>
<dbReference type="STRING" id="1081109.A0A166V0D1"/>
<dbReference type="PANTHER" id="PTHR37271">
    <property type="entry name" value="KARYOGAMY PROTEIN KAR9"/>
    <property type="match status" value="1"/>
</dbReference>
<keyword evidence="4" id="KW-1185">Reference proteome</keyword>
<feature type="compositionally biased region" description="Low complexity" evidence="2">
    <location>
        <begin position="102"/>
        <end position="126"/>
    </location>
</feature>
<feature type="region of interest" description="Disordered" evidence="2">
    <location>
        <begin position="66"/>
        <end position="161"/>
    </location>
</feature>